<comment type="caution">
    <text evidence="20">The sequence shown here is derived from an EMBL/GenBank/DDBJ whole genome shotgun (WGS) entry which is preliminary data.</text>
</comment>
<evidence type="ECO:0000256" key="3">
    <source>
        <dbReference type="ARBA" id="ARBA00001974"/>
    </source>
</evidence>
<keyword evidence="5" id="KW-0813">Transport</keyword>
<dbReference type="InterPro" id="IPR002401">
    <property type="entry name" value="Cyt_P450_E_grp-I"/>
</dbReference>
<dbReference type="FunFam" id="1.10.630.10:FF:000040">
    <property type="entry name" value="Bifunctional cytochrome P450/NADPH--P450 reductase"/>
    <property type="match status" value="1"/>
</dbReference>
<evidence type="ECO:0000256" key="7">
    <source>
        <dbReference type="ARBA" id="ARBA00022630"/>
    </source>
</evidence>
<comment type="cofactor">
    <cofactor evidence="1">
        <name>FMN</name>
        <dbReference type="ChEBI" id="CHEBI:58210"/>
    </cofactor>
</comment>
<dbReference type="InterPro" id="IPR001128">
    <property type="entry name" value="Cyt_P450"/>
</dbReference>
<evidence type="ECO:0000256" key="10">
    <source>
        <dbReference type="ARBA" id="ARBA00022827"/>
    </source>
</evidence>
<evidence type="ECO:0000256" key="13">
    <source>
        <dbReference type="ARBA" id="ARBA00023002"/>
    </source>
</evidence>
<dbReference type="PANTHER" id="PTHR24301">
    <property type="entry name" value="THROMBOXANE-A SYNTHASE"/>
    <property type="match status" value="1"/>
</dbReference>
<reference evidence="20" key="1">
    <citation type="journal article" date="2019" name="Beilstein J. Org. Chem.">
        <title>Nanangenines: drimane sesquiterpenoids as the dominant metabolite cohort of a novel Australian fungus, Aspergillus nanangensis.</title>
        <authorList>
            <person name="Lacey H.J."/>
            <person name="Gilchrist C.L.M."/>
            <person name="Crombie A."/>
            <person name="Kalaitzis J.A."/>
            <person name="Vuong D."/>
            <person name="Rutledge P.J."/>
            <person name="Turner P."/>
            <person name="Pitt J.I."/>
            <person name="Lacey E."/>
            <person name="Chooi Y.H."/>
            <person name="Piggott A.M."/>
        </authorList>
    </citation>
    <scope>NUCLEOTIDE SEQUENCE</scope>
    <source>
        <strain evidence="20">MST-FP2251</strain>
    </source>
</reference>
<keyword evidence="15 19" id="KW-0503">Monooxygenase</keyword>
<dbReference type="InterPro" id="IPR017972">
    <property type="entry name" value="Cyt_P450_CS"/>
</dbReference>
<evidence type="ECO:0000256" key="1">
    <source>
        <dbReference type="ARBA" id="ARBA00001917"/>
    </source>
</evidence>
<evidence type="ECO:0000256" key="14">
    <source>
        <dbReference type="ARBA" id="ARBA00023004"/>
    </source>
</evidence>
<dbReference type="GO" id="GO:0005506">
    <property type="term" value="F:iron ion binding"/>
    <property type="evidence" value="ECO:0007669"/>
    <property type="project" value="InterPro"/>
</dbReference>
<dbReference type="SUPFAM" id="SSF48264">
    <property type="entry name" value="Cytochrome P450"/>
    <property type="match status" value="1"/>
</dbReference>
<sequence length="468" mass="52311">MPSPIPQPKGYPIIGNLLALNSENPWGSFNGLAVDYRPIFKLQILNKTLVFITGAALLEEICDETRFRKLVSGPIVEIRDAVHCSLFTAYEKEMPSWGIAHRIMAPMVSDSAVAAIYSDMQDTMADLIQKWTASPRQRVNVPNDLDRLNYEANMLCFFNQRIRCMDGPEPPVIHANEASTVEATRRASRPKPLTWLFHQRRYDGYIKTMRDAGADIIAHREANPTDKQDMLHALMNGKDPQTGEGLSPTQVQDEIINVFIGSATAPNLISFALYYLMKNPSVISQAREEIDAVVGGAGEPIDQHHLARLPYCKAILDETFRLSAVAPGFNIEPIPSEDKSDKSPVLLAGGEYQIDRSQGLIVLLSAVNRDPAVFEDPQAFKPERMLGEKFERLPESVKKRFGNGKRECIGKRYAYEWSFLCLVSILKEVELEMADSAYVMSNDGVNYNGAFSVKPQDFFAVTGPRPRV</sequence>
<evidence type="ECO:0000256" key="15">
    <source>
        <dbReference type="ARBA" id="ARBA00023033"/>
    </source>
</evidence>
<keyword evidence="6 18" id="KW-0349">Heme</keyword>
<organism evidence="20 21">
    <name type="scientific">Aspergillus nanangensis</name>
    <dbReference type="NCBI Taxonomy" id="2582783"/>
    <lineage>
        <taxon>Eukaryota</taxon>
        <taxon>Fungi</taxon>
        <taxon>Dikarya</taxon>
        <taxon>Ascomycota</taxon>
        <taxon>Pezizomycotina</taxon>
        <taxon>Eurotiomycetes</taxon>
        <taxon>Eurotiomycetidae</taxon>
        <taxon>Eurotiales</taxon>
        <taxon>Aspergillaceae</taxon>
        <taxon>Aspergillus</taxon>
        <taxon>Aspergillus subgen. Circumdati</taxon>
    </lineage>
</organism>
<evidence type="ECO:0000256" key="9">
    <source>
        <dbReference type="ARBA" id="ARBA00022723"/>
    </source>
</evidence>
<dbReference type="Proteomes" id="UP001194746">
    <property type="component" value="Unassembled WGS sequence"/>
</dbReference>
<feature type="binding site" description="axial binding residue" evidence="18">
    <location>
        <position position="408"/>
    </location>
    <ligand>
        <name>heme</name>
        <dbReference type="ChEBI" id="CHEBI:30413"/>
    </ligand>
    <ligandPart>
        <name>Fe</name>
        <dbReference type="ChEBI" id="CHEBI:18248"/>
    </ligandPart>
</feature>
<evidence type="ECO:0000256" key="2">
    <source>
        <dbReference type="ARBA" id="ARBA00001971"/>
    </source>
</evidence>
<keyword evidence="21" id="KW-1185">Reference proteome</keyword>
<dbReference type="PROSITE" id="PS00086">
    <property type="entry name" value="CYTOCHROME_P450"/>
    <property type="match status" value="1"/>
</dbReference>
<comment type="cofactor">
    <cofactor evidence="3">
        <name>FAD</name>
        <dbReference type="ChEBI" id="CHEBI:57692"/>
    </cofactor>
</comment>
<dbReference type="GO" id="GO:0016712">
    <property type="term" value="F:oxidoreductase activity, acting on paired donors, with incorporation or reduction of molecular oxygen, reduced flavin or flavoprotein as one donor, and incorporation of one atom of oxygen"/>
    <property type="evidence" value="ECO:0007669"/>
    <property type="project" value="UniProtKB-EC"/>
</dbReference>
<keyword evidence="10" id="KW-0274">FAD</keyword>
<evidence type="ECO:0000256" key="8">
    <source>
        <dbReference type="ARBA" id="ARBA00022643"/>
    </source>
</evidence>
<accession>A0AAD4CRS7</accession>
<keyword evidence="13 19" id="KW-0560">Oxidoreductase</keyword>
<evidence type="ECO:0000256" key="19">
    <source>
        <dbReference type="RuleBase" id="RU000461"/>
    </source>
</evidence>
<keyword evidence="14 18" id="KW-0408">Iron</keyword>
<dbReference type="AlphaFoldDB" id="A0AAD4CRS7"/>
<evidence type="ECO:0000256" key="5">
    <source>
        <dbReference type="ARBA" id="ARBA00022448"/>
    </source>
</evidence>
<protein>
    <recommendedName>
        <fullName evidence="22">Cytochrome P450</fullName>
    </recommendedName>
</protein>
<evidence type="ECO:0008006" key="22">
    <source>
        <dbReference type="Google" id="ProtNLM"/>
    </source>
</evidence>
<evidence type="ECO:0000256" key="16">
    <source>
        <dbReference type="ARBA" id="ARBA00047827"/>
    </source>
</evidence>
<comment type="cofactor">
    <cofactor evidence="2 18">
        <name>heme</name>
        <dbReference type="ChEBI" id="CHEBI:30413"/>
    </cofactor>
</comment>
<evidence type="ECO:0000256" key="17">
    <source>
        <dbReference type="ARBA" id="ARBA00049342"/>
    </source>
</evidence>
<comment type="catalytic activity">
    <reaction evidence="16">
        <text>an organic molecule + reduced [NADPH--hemoprotein reductase] + O2 = an alcohol + oxidized [NADPH--hemoprotein reductase] + H2O + H(+)</text>
        <dbReference type="Rhea" id="RHEA:17149"/>
        <dbReference type="Rhea" id="RHEA-COMP:11964"/>
        <dbReference type="Rhea" id="RHEA-COMP:11965"/>
        <dbReference type="ChEBI" id="CHEBI:15377"/>
        <dbReference type="ChEBI" id="CHEBI:15378"/>
        <dbReference type="ChEBI" id="CHEBI:15379"/>
        <dbReference type="ChEBI" id="CHEBI:30879"/>
        <dbReference type="ChEBI" id="CHEBI:57618"/>
        <dbReference type="ChEBI" id="CHEBI:58210"/>
        <dbReference type="ChEBI" id="CHEBI:142491"/>
        <dbReference type="EC" id="1.14.14.1"/>
    </reaction>
</comment>
<comment type="similarity">
    <text evidence="19">Belongs to the cytochrome P450 family.</text>
</comment>
<keyword evidence="9 18" id="KW-0479">Metal-binding</keyword>
<keyword evidence="7" id="KW-0285">Flavoprotein</keyword>
<evidence type="ECO:0000256" key="6">
    <source>
        <dbReference type="ARBA" id="ARBA00022617"/>
    </source>
</evidence>
<evidence type="ECO:0000313" key="20">
    <source>
        <dbReference type="EMBL" id="KAF9891510.1"/>
    </source>
</evidence>
<dbReference type="PANTHER" id="PTHR24301:SF2">
    <property type="entry name" value="THROMBOXANE-A SYNTHASE"/>
    <property type="match status" value="1"/>
</dbReference>
<comment type="similarity">
    <text evidence="4">In the N-terminal section; belongs to the cytochrome P450 family.</text>
</comment>
<gene>
    <name evidence="20" type="ORF">FE257_003977</name>
</gene>
<evidence type="ECO:0000313" key="21">
    <source>
        <dbReference type="Proteomes" id="UP001194746"/>
    </source>
</evidence>
<evidence type="ECO:0000256" key="4">
    <source>
        <dbReference type="ARBA" id="ARBA00010018"/>
    </source>
</evidence>
<keyword evidence="8" id="KW-0288">FMN</keyword>
<evidence type="ECO:0000256" key="12">
    <source>
        <dbReference type="ARBA" id="ARBA00022982"/>
    </source>
</evidence>
<keyword evidence="12" id="KW-0249">Electron transport</keyword>
<dbReference type="GO" id="GO:0003958">
    <property type="term" value="F:NADPH-hemoprotein reductase activity"/>
    <property type="evidence" value="ECO:0007669"/>
    <property type="project" value="UniProtKB-EC"/>
</dbReference>
<dbReference type="Gene3D" id="1.10.630.10">
    <property type="entry name" value="Cytochrome P450"/>
    <property type="match status" value="1"/>
</dbReference>
<evidence type="ECO:0000256" key="11">
    <source>
        <dbReference type="ARBA" id="ARBA00022857"/>
    </source>
</evidence>
<reference evidence="20" key="2">
    <citation type="submission" date="2020-02" db="EMBL/GenBank/DDBJ databases">
        <authorList>
            <person name="Gilchrist C.L.M."/>
            <person name="Chooi Y.-H."/>
        </authorList>
    </citation>
    <scope>NUCLEOTIDE SEQUENCE</scope>
    <source>
        <strain evidence="20">MST-FP2251</strain>
    </source>
</reference>
<dbReference type="EMBL" id="VCAU01000018">
    <property type="protein sequence ID" value="KAF9891510.1"/>
    <property type="molecule type" value="Genomic_DNA"/>
</dbReference>
<dbReference type="InterPro" id="IPR036396">
    <property type="entry name" value="Cyt_P450_sf"/>
</dbReference>
<comment type="catalytic activity">
    <reaction evidence="17">
        <text>2 oxidized [cytochrome P450] + NADPH = 2 reduced [cytochrome P450] + NADP(+) + H(+)</text>
        <dbReference type="Rhea" id="RHEA:24040"/>
        <dbReference type="Rhea" id="RHEA-COMP:14627"/>
        <dbReference type="Rhea" id="RHEA-COMP:14628"/>
        <dbReference type="ChEBI" id="CHEBI:15378"/>
        <dbReference type="ChEBI" id="CHEBI:55376"/>
        <dbReference type="ChEBI" id="CHEBI:57783"/>
        <dbReference type="ChEBI" id="CHEBI:58349"/>
        <dbReference type="ChEBI" id="CHEBI:60344"/>
        <dbReference type="EC" id="1.6.2.4"/>
    </reaction>
</comment>
<dbReference type="GO" id="GO:0020037">
    <property type="term" value="F:heme binding"/>
    <property type="evidence" value="ECO:0007669"/>
    <property type="project" value="InterPro"/>
</dbReference>
<proteinExistence type="inferred from homology"/>
<evidence type="ECO:0000256" key="18">
    <source>
        <dbReference type="PIRSR" id="PIRSR602401-1"/>
    </source>
</evidence>
<keyword evidence="11" id="KW-0521">NADP</keyword>
<dbReference type="PRINTS" id="PR00463">
    <property type="entry name" value="EP450I"/>
</dbReference>
<dbReference type="Pfam" id="PF00067">
    <property type="entry name" value="p450"/>
    <property type="match status" value="1"/>
</dbReference>
<name>A0AAD4CRS7_ASPNN</name>